<evidence type="ECO:0000256" key="1">
    <source>
        <dbReference type="SAM" id="Phobius"/>
    </source>
</evidence>
<feature type="transmembrane region" description="Helical" evidence="1">
    <location>
        <begin position="146"/>
        <end position="170"/>
    </location>
</feature>
<evidence type="ECO:0000313" key="3">
    <source>
        <dbReference type="Proteomes" id="UP000005984"/>
    </source>
</evidence>
<organism evidence="2 3">
    <name type="scientific">Anaerococcus lactolyticus ATCC 51172</name>
    <dbReference type="NCBI Taxonomy" id="525254"/>
    <lineage>
        <taxon>Bacteria</taxon>
        <taxon>Bacillati</taxon>
        <taxon>Bacillota</taxon>
        <taxon>Tissierellia</taxon>
        <taxon>Tissierellales</taxon>
        <taxon>Peptoniphilaceae</taxon>
        <taxon>Anaerococcus</taxon>
    </lineage>
</organism>
<accession>C2BHF2</accession>
<feature type="transmembrane region" description="Helical" evidence="1">
    <location>
        <begin position="70"/>
        <end position="92"/>
    </location>
</feature>
<gene>
    <name evidence="2" type="ORF">HMPREF0072_1772</name>
</gene>
<dbReference type="Pfam" id="PF06541">
    <property type="entry name" value="ABC_trans_CmpB"/>
    <property type="match status" value="1"/>
</dbReference>
<keyword evidence="1" id="KW-0472">Membrane</keyword>
<dbReference type="Proteomes" id="UP000005984">
    <property type="component" value="Unassembled WGS sequence"/>
</dbReference>
<feature type="transmembrane region" description="Helical" evidence="1">
    <location>
        <begin position="37"/>
        <end position="58"/>
    </location>
</feature>
<feature type="transmembrane region" description="Helical" evidence="1">
    <location>
        <begin position="104"/>
        <end position="126"/>
    </location>
</feature>
<keyword evidence="1" id="KW-0812">Transmembrane</keyword>
<evidence type="ECO:0000313" key="2">
    <source>
        <dbReference type="EMBL" id="EEI85565.1"/>
    </source>
</evidence>
<dbReference type="HOGENOM" id="CLU_055257_2_2_9"/>
<dbReference type="EMBL" id="ABYO01000248">
    <property type="protein sequence ID" value="EEI85565.1"/>
    <property type="molecule type" value="Genomic_DNA"/>
</dbReference>
<proteinExistence type="predicted"/>
<name>C2BHF2_9FIRM</name>
<reference evidence="2 3" key="1">
    <citation type="submission" date="2008-10" db="EMBL/GenBank/DDBJ databases">
        <authorList>
            <person name="Qin X."/>
            <person name="Bachman B."/>
            <person name="Battles P."/>
            <person name="Bell A."/>
            <person name="Bess C."/>
            <person name="Bickham C."/>
            <person name="Chaboub L."/>
            <person name="Chen D."/>
            <person name="Coyle M."/>
            <person name="Deiros D.R."/>
            <person name="Dinh H."/>
            <person name="Forbes L."/>
            <person name="Fowler G."/>
            <person name="Francisco L."/>
            <person name="Fu Q."/>
            <person name="Gubbala S."/>
            <person name="Hale W."/>
            <person name="Han Y."/>
            <person name="Hemphill L."/>
            <person name="Highlander S.K."/>
            <person name="Hirani K."/>
            <person name="Hogues M."/>
            <person name="Jackson L."/>
            <person name="Jakkamsetti A."/>
            <person name="Javaid M."/>
            <person name="Jiang H."/>
            <person name="Korchina V."/>
            <person name="Kovar C."/>
            <person name="Lara F."/>
            <person name="Lee S."/>
            <person name="Mata R."/>
            <person name="Mathew T."/>
            <person name="Moen C."/>
            <person name="Morales K."/>
            <person name="Munidasa M."/>
            <person name="Nazareth L."/>
            <person name="Ngo R."/>
            <person name="Nguyen L."/>
            <person name="Okwuonu G."/>
            <person name="Ongeri F."/>
            <person name="Patil S."/>
            <person name="Petrosino J."/>
            <person name="Pham C."/>
            <person name="Pham P."/>
            <person name="Pu L.-L."/>
            <person name="Puazo M."/>
            <person name="Raj R."/>
            <person name="Reid J."/>
            <person name="Rouhana J."/>
            <person name="Saada N."/>
            <person name="Shang Y."/>
            <person name="Simmons D."/>
            <person name="Thornton R."/>
            <person name="Warren J."/>
            <person name="Weissenberger G."/>
            <person name="Zhang J."/>
            <person name="Zhang L."/>
            <person name="Zhou C."/>
            <person name="Zhu D."/>
            <person name="Muzny D."/>
            <person name="Worley K."/>
            <person name="Gibbs R."/>
        </authorList>
    </citation>
    <scope>NUCLEOTIDE SEQUENCE [LARGE SCALE GENOMIC DNA]</scope>
    <source>
        <strain evidence="2 3">ATCC 51172</strain>
    </source>
</reference>
<dbReference type="eggNOG" id="COG4905">
    <property type="taxonomic scope" value="Bacteria"/>
</dbReference>
<keyword evidence="1" id="KW-1133">Transmembrane helix</keyword>
<dbReference type="InterPro" id="IPR010540">
    <property type="entry name" value="CmpB_TMEM229"/>
</dbReference>
<dbReference type="RefSeq" id="WP_004828303.1">
    <property type="nucleotide sequence ID" value="NZ_GG666046.1"/>
</dbReference>
<keyword evidence="3" id="KW-1185">Reference proteome</keyword>
<dbReference type="AlphaFoldDB" id="C2BHF2"/>
<dbReference type="STRING" id="525254.HMPREF0072_1772"/>
<sequence>MFFIRFYIGYFFVYAFIGWIMEVSYQAIKTGRFINRGFLNGPLCPIYGFGALGVIYFLTDIAKTNKLYLFFGSIFIATALELVGGFLLEKIFHKKWWDYSDMRFNLGGYICLEFSILWGLACFVLYEAIHPLVVRFFAFLNPKFIFYANIILLAIFAVDMAQTILTLVGLNKKFKKLQAASEDIREVSDDIGKRVYDRTMSIKEKREEIKPRVKELEAKRNKIRMDIANKFDKMSEKRLIKAFPNLIEDLVEKIDKDIENIEK</sequence>
<comment type="caution">
    <text evidence="2">The sequence shown here is derived from an EMBL/GenBank/DDBJ whole genome shotgun (WGS) entry which is preliminary data.</text>
</comment>
<feature type="transmembrane region" description="Helical" evidence="1">
    <location>
        <begin position="6"/>
        <end position="25"/>
    </location>
</feature>
<protein>
    <submittedName>
        <fullName evidence="2">Uncharacterized protein</fullName>
    </submittedName>
</protein>